<gene>
    <name evidence="1" type="ORF">HK103_003541</name>
</gene>
<dbReference type="Proteomes" id="UP001210925">
    <property type="component" value="Unassembled WGS sequence"/>
</dbReference>
<accession>A0AAD5U8P1</accession>
<name>A0AAD5U8P1_9FUNG</name>
<proteinExistence type="predicted"/>
<organism evidence="1 2">
    <name type="scientific">Boothiomyces macroporosus</name>
    <dbReference type="NCBI Taxonomy" id="261099"/>
    <lineage>
        <taxon>Eukaryota</taxon>
        <taxon>Fungi</taxon>
        <taxon>Fungi incertae sedis</taxon>
        <taxon>Chytridiomycota</taxon>
        <taxon>Chytridiomycota incertae sedis</taxon>
        <taxon>Chytridiomycetes</taxon>
        <taxon>Rhizophydiales</taxon>
        <taxon>Terramycetaceae</taxon>
        <taxon>Boothiomyces</taxon>
    </lineage>
</organism>
<keyword evidence="2" id="KW-1185">Reference proteome</keyword>
<comment type="caution">
    <text evidence="1">The sequence shown here is derived from an EMBL/GenBank/DDBJ whole genome shotgun (WGS) entry which is preliminary data.</text>
</comment>
<evidence type="ECO:0000313" key="1">
    <source>
        <dbReference type="EMBL" id="KAJ3250428.1"/>
    </source>
</evidence>
<sequence>MNQNTIYTNNYFKEKYKTIEIVGLNHGSDGRMCGLHPTNCGTQVQVGMHLKLHKRTVDIPVITKVAVQDLPAKRTRGRPKKVETDNAEHCEIRKEDTFKAYVWTGAVEGCCVGMVSKAFQAVYGNILDGRVVEVMDLAALSNIESMRSRDRELNGLAFCIMIA</sequence>
<dbReference type="EMBL" id="JADGKB010000261">
    <property type="protein sequence ID" value="KAJ3250428.1"/>
    <property type="molecule type" value="Genomic_DNA"/>
</dbReference>
<reference evidence="1" key="1">
    <citation type="submission" date="2020-05" db="EMBL/GenBank/DDBJ databases">
        <title>Phylogenomic resolution of chytrid fungi.</title>
        <authorList>
            <person name="Stajich J.E."/>
            <person name="Amses K."/>
            <person name="Simmons R."/>
            <person name="Seto K."/>
            <person name="Myers J."/>
            <person name="Bonds A."/>
            <person name="Quandt C.A."/>
            <person name="Barry K."/>
            <person name="Liu P."/>
            <person name="Grigoriev I."/>
            <person name="Longcore J.E."/>
            <person name="James T.Y."/>
        </authorList>
    </citation>
    <scope>NUCLEOTIDE SEQUENCE</scope>
    <source>
        <strain evidence="1">PLAUS21</strain>
    </source>
</reference>
<protein>
    <submittedName>
        <fullName evidence="1">Uncharacterized protein</fullName>
    </submittedName>
</protein>
<evidence type="ECO:0000313" key="2">
    <source>
        <dbReference type="Proteomes" id="UP001210925"/>
    </source>
</evidence>
<dbReference type="AlphaFoldDB" id="A0AAD5U8P1"/>